<dbReference type="InterPro" id="IPR003131">
    <property type="entry name" value="T1-type_BTB"/>
</dbReference>
<dbReference type="SUPFAM" id="SSF50978">
    <property type="entry name" value="WD40 repeat-like"/>
    <property type="match status" value="1"/>
</dbReference>
<feature type="compositionally biased region" description="Acidic residues" evidence="1">
    <location>
        <begin position="586"/>
        <end position="602"/>
    </location>
</feature>
<dbReference type="GO" id="GO:0051260">
    <property type="term" value="P:protein homooligomerization"/>
    <property type="evidence" value="ECO:0007669"/>
    <property type="project" value="InterPro"/>
</dbReference>
<evidence type="ECO:0000313" key="4">
    <source>
        <dbReference type="RefSeq" id="XP_027200150.1"/>
    </source>
</evidence>
<dbReference type="Gene3D" id="3.30.710.10">
    <property type="entry name" value="Potassium Channel Kv1.1, Chain A"/>
    <property type="match status" value="1"/>
</dbReference>
<organism evidence="3 4">
    <name type="scientific">Dermatophagoides pteronyssinus</name>
    <name type="common">European house dust mite</name>
    <dbReference type="NCBI Taxonomy" id="6956"/>
    <lineage>
        <taxon>Eukaryota</taxon>
        <taxon>Metazoa</taxon>
        <taxon>Ecdysozoa</taxon>
        <taxon>Arthropoda</taxon>
        <taxon>Chelicerata</taxon>
        <taxon>Arachnida</taxon>
        <taxon>Acari</taxon>
        <taxon>Acariformes</taxon>
        <taxon>Sarcoptiformes</taxon>
        <taxon>Astigmata</taxon>
        <taxon>Psoroptidia</taxon>
        <taxon>Analgoidea</taxon>
        <taxon>Pyroglyphidae</taxon>
        <taxon>Dermatophagoidinae</taxon>
        <taxon>Dermatophagoides</taxon>
    </lineage>
</organism>
<dbReference type="PANTHER" id="PTHR15859">
    <property type="entry name" value="SETA BINDING PROTEIN 1"/>
    <property type="match status" value="1"/>
</dbReference>
<dbReference type="OMA" id="FRTERLH"/>
<dbReference type="FunCoup" id="A0A6P6Y4F8">
    <property type="interactions" value="361"/>
</dbReference>
<proteinExistence type="predicted"/>
<dbReference type="PROSITE" id="PS50097">
    <property type="entry name" value="BTB"/>
    <property type="match status" value="1"/>
</dbReference>
<name>A0A6P6Y4F8_DERPT</name>
<dbReference type="KEGG" id="dpte:113794245"/>
<protein>
    <submittedName>
        <fullName evidence="4">SH3KBP1-binding protein 1-like</fullName>
    </submittedName>
</protein>
<dbReference type="Pfam" id="PF02214">
    <property type="entry name" value="BTB_2"/>
    <property type="match status" value="1"/>
</dbReference>
<feature type="domain" description="BTB" evidence="2">
    <location>
        <begin position="14"/>
        <end position="90"/>
    </location>
</feature>
<dbReference type="Proteomes" id="UP000515146">
    <property type="component" value="Unplaced"/>
</dbReference>
<gene>
    <name evidence="4" type="primary">LOC113794245</name>
</gene>
<evidence type="ECO:0000313" key="3">
    <source>
        <dbReference type="Proteomes" id="UP000515146"/>
    </source>
</evidence>
<feature type="region of interest" description="Disordered" evidence="1">
    <location>
        <begin position="566"/>
        <end position="609"/>
    </location>
</feature>
<dbReference type="InterPro" id="IPR000210">
    <property type="entry name" value="BTB/POZ_dom"/>
</dbReference>
<dbReference type="InterPro" id="IPR047876">
    <property type="entry name" value="SHKBP1/KCTD3"/>
</dbReference>
<dbReference type="RefSeq" id="XP_027200150.1">
    <property type="nucleotide sequence ID" value="XM_027344349.1"/>
</dbReference>
<evidence type="ECO:0000259" key="2">
    <source>
        <dbReference type="PROSITE" id="PS50097"/>
    </source>
</evidence>
<dbReference type="OrthoDB" id="6409785at2759"/>
<reference evidence="4" key="1">
    <citation type="submission" date="2025-08" db="UniProtKB">
        <authorList>
            <consortium name="RefSeq"/>
        </authorList>
    </citation>
    <scope>IDENTIFICATION</scope>
    <source>
        <strain evidence="4">Airmid</strain>
    </source>
</reference>
<dbReference type="Gene3D" id="2.130.10.10">
    <property type="entry name" value="YVTN repeat-like/Quinoprotein amine dehydrogenase"/>
    <property type="match status" value="1"/>
</dbReference>
<dbReference type="InterPro" id="IPR011333">
    <property type="entry name" value="SKP1/BTB/POZ_sf"/>
</dbReference>
<evidence type="ECO:0000256" key="1">
    <source>
        <dbReference type="SAM" id="MobiDB-lite"/>
    </source>
</evidence>
<dbReference type="InterPro" id="IPR036322">
    <property type="entry name" value="WD40_repeat_dom_sf"/>
</dbReference>
<dbReference type="AlphaFoldDB" id="A0A6P6Y4F8"/>
<dbReference type="InterPro" id="IPR015943">
    <property type="entry name" value="WD40/YVTN_repeat-like_dom_sf"/>
</dbReference>
<dbReference type="SUPFAM" id="SSF54695">
    <property type="entry name" value="POZ domain"/>
    <property type="match status" value="1"/>
</dbReference>
<sequence length="609" mass="70496">MEKKTKIRQLKKIADCTMMSEIINLNVGGKKFTTSKNTLCSISDTFFTAMLMGGIPTNTDDSGAIFIDRDPKLFSIILNYLRTNKLHNVNDSNIDSLIDEAKFFCIAPLIKRLELRENQSTCGGNIFFESLLKSNQSSSPVKQMISFDRGLAVVFDHLIKFYFFSDTNGWKCDFDFEYPNKTIKLTDLVLESSTNQHFLIAIYTDDVTLWRNYYENNQQNMDDIYYNRQPRIIDKTKFTKIGHYDWKNFSIDSMFFMRSQLVTLCKEKGRILIWNNSRMFHQNLNDDDNNGESSSSTTTNSVCMITAFNSYMMDYLFLSSNHGVIYLIDMQKLPYRLRDGELLMNKIYKDPDGEEITTISCFCSYCGRFNKRHDITNSLNDECSRHPLEIAYGTKNGTVCILVQDTRNQDPDLFRTIRVHLSPIWKIILCQDYLLTMCTKLHARTWSLIRFRGTISTQPGLKPKSNFSIRYSNKEQLDNIHDIGPYGHQEGLKQVLVELPYVGCNYINIICASNGRKITTLESVDGRKITAVCGLSIDIRDRVFIFTGHDNGMVQIWDLKPAMKRKTHQKDKIEKNNRSPSPSSTMEEDSDDNDDDDDDDEDNVRYRIY</sequence>
<dbReference type="InParanoid" id="A0A6P6Y4F8"/>
<dbReference type="SMART" id="SM00225">
    <property type="entry name" value="BTB"/>
    <property type="match status" value="1"/>
</dbReference>
<dbReference type="PANTHER" id="PTHR15859:SF1">
    <property type="entry name" value="BTB DOMAIN-CONTAINING PROTEIN"/>
    <property type="match status" value="1"/>
</dbReference>
<accession>A0A6P6Y4F8</accession>
<keyword evidence="3" id="KW-1185">Reference proteome</keyword>